<name>A0A1I1N9P6_9BURK</name>
<gene>
    <name evidence="1" type="ORF">SAMN05216204_1033</name>
    <name evidence="2" type="ORF">SAMN05216204_104254</name>
    <name evidence="3" type="ORF">SAMN05216204_1131</name>
</gene>
<reference evidence="3" key="1">
    <citation type="submission" date="2016-10" db="EMBL/GenBank/DDBJ databases">
        <authorList>
            <person name="de Groot N.N."/>
        </authorList>
    </citation>
    <scope>NUCLEOTIDE SEQUENCE [LARGE SCALE GENOMIC DNA]</scope>
    <source>
        <strain evidence="3">CGMCC 1.12041</strain>
    </source>
</reference>
<dbReference type="STRING" id="1164594.SAMN05216204_1033"/>
<evidence type="ECO:0000313" key="2">
    <source>
        <dbReference type="EMBL" id="SFC23373.1"/>
    </source>
</evidence>
<dbReference type="AlphaFoldDB" id="A0A1I1N9P6"/>
<dbReference type="EMBL" id="FOLD01000004">
    <property type="protein sequence ID" value="SFC23373.1"/>
    <property type="molecule type" value="Genomic_DNA"/>
</dbReference>
<dbReference type="Proteomes" id="UP000198639">
    <property type="component" value="Unassembled WGS sequence"/>
</dbReference>
<reference evidence="4" key="2">
    <citation type="submission" date="2016-10" db="EMBL/GenBank/DDBJ databases">
        <authorList>
            <person name="Varghese N."/>
            <person name="Submissions S."/>
        </authorList>
    </citation>
    <scope>NUCLEOTIDE SEQUENCE [LARGE SCALE GENOMIC DNA]</scope>
    <source>
        <strain evidence="4">CGMCC 1.12041</strain>
    </source>
</reference>
<proteinExistence type="predicted"/>
<dbReference type="EMBL" id="FOLD01000013">
    <property type="protein sequence ID" value="SFC94454.1"/>
    <property type="molecule type" value="Genomic_DNA"/>
</dbReference>
<evidence type="ECO:0000313" key="1">
    <source>
        <dbReference type="EMBL" id="SFB98581.1"/>
    </source>
</evidence>
<keyword evidence="4" id="KW-1185">Reference proteome</keyword>
<evidence type="ECO:0000313" key="3">
    <source>
        <dbReference type="EMBL" id="SFC94454.1"/>
    </source>
</evidence>
<dbReference type="EMBL" id="FOLD01000003">
    <property type="protein sequence ID" value="SFB98581.1"/>
    <property type="molecule type" value="Genomic_DNA"/>
</dbReference>
<protein>
    <submittedName>
        <fullName evidence="3">Uncharacterized protein</fullName>
    </submittedName>
</protein>
<sequence>MVAAGVRPLMLDGERLVKRLRTYPQIVREVS</sequence>
<evidence type="ECO:0000313" key="4">
    <source>
        <dbReference type="Proteomes" id="UP000198639"/>
    </source>
</evidence>
<accession>A0A1I1N9P6</accession>
<organism evidence="3 4">
    <name type="scientific">Massilia yuzhufengensis</name>
    <dbReference type="NCBI Taxonomy" id="1164594"/>
    <lineage>
        <taxon>Bacteria</taxon>
        <taxon>Pseudomonadati</taxon>
        <taxon>Pseudomonadota</taxon>
        <taxon>Betaproteobacteria</taxon>
        <taxon>Burkholderiales</taxon>
        <taxon>Oxalobacteraceae</taxon>
        <taxon>Telluria group</taxon>
        <taxon>Massilia</taxon>
    </lineage>
</organism>